<gene>
    <name evidence="2" type="ORF">AVEN_198321_1</name>
</gene>
<name>A0A4Y2JW91_ARAVE</name>
<organism evidence="2 3">
    <name type="scientific">Araneus ventricosus</name>
    <name type="common">Orbweaver spider</name>
    <name type="synonym">Epeira ventricosa</name>
    <dbReference type="NCBI Taxonomy" id="182803"/>
    <lineage>
        <taxon>Eukaryota</taxon>
        <taxon>Metazoa</taxon>
        <taxon>Ecdysozoa</taxon>
        <taxon>Arthropoda</taxon>
        <taxon>Chelicerata</taxon>
        <taxon>Arachnida</taxon>
        <taxon>Araneae</taxon>
        <taxon>Araneomorphae</taxon>
        <taxon>Entelegynae</taxon>
        <taxon>Araneoidea</taxon>
        <taxon>Araneidae</taxon>
        <taxon>Araneus</taxon>
    </lineage>
</organism>
<evidence type="ECO:0000313" key="3">
    <source>
        <dbReference type="Proteomes" id="UP000499080"/>
    </source>
</evidence>
<reference evidence="2 3" key="1">
    <citation type="journal article" date="2019" name="Sci. Rep.">
        <title>Orb-weaving spider Araneus ventricosus genome elucidates the spidroin gene catalogue.</title>
        <authorList>
            <person name="Kono N."/>
            <person name="Nakamura H."/>
            <person name="Ohtoshi R."/>
            <person name="Moran D.A.P."/>
            <person name="Shinohara A."/>
            <person name="Yoshida Y."/>
            <person name="Fujiwara M."/>
            <person name="Mori M."/>
            <person name="Tomita M."/>
            <person name="Arakawa K."/>
        </authorList>
    </citation>
    <scope>NUCLEOTIDE SEQUENCE [LARGE SCALE GENOMIC DNA]</scope>
</reference>
<evidence type="ECO:0000256" key="1">
    <source>
        <dbReference type="SAM" id="MobiDB-lite"/>
    </source>
</evidence>
<dbReference type="Proteomes" id="UP000499080">
    <property type="component" value="Unassembled WGS sequence"/>
</dbReference>
<proteinExistence type="predicted"/>
<feature type="region of interest" description="Disordered" evidence="1">
    <location>
        <begin position="1"/>
        <end position="23"/>
    </location>
</feature>
<protein>
    <submittedName>
        <fullName evidence="2">Uncharacterized protein</fullName>
    </submittedName>
</protein>
<sequence length="163" mass="18952">MSQNDTFVSNTAEHQSSLNDNDNNGKTTTRLFCSCYKFNINGSQEEIDFTISRPSEMFKELKILNDKIHALLSDDEFELDIIECADFENETKLTIFKSRKTLENFKVPNIDPTPDAAILPNEELDEHVILSLSFILRQRYFAKCTYDLHSIHYKITYNENRAL</sequence>
<dbReference type="EMBL" id="BGPR01003981">
    <property type="protein sequence ID" value="GBM94571.1"/>
    <property type="molecule type" value="Genomic_DNA"/>
</dbReference>
<keyword evidence="3" id="KW-1185">Reference proteome</keyword>
<dbReference type="AlphaFoldDB" id="A0A4Y2JW91"/>
<evidence type="ECO:0000313" key="2">
    <source>
        <dbReference type="EMBL" id="GBM94571.1"/>
    </source>
</evidence>
<comment type="caution">
    <text evidence="2">The sequence shown here is derived from an EMBL/GenBank/DDBJ whole genome shotgun (WGS) entry which is preliminary data.</text>
</comment>
<accession>A0A4Y2JW91</accession>